<evidence type="ECO:0000313" key="1">
    <source>
        <dbReference type="EMBL" id="MFD1226413.1"/>
    </source>
</evidence>
<protein>
    <submittedName>
        <fullName evidence="1">Uncharacterized protein</fullName>
    </submittedName>
</protein>
<accession>A0ABW3V001</accession>
<evidence type="ECO:0000313" key="2">
    <source>
        <dbReference type="Proteomes" id="UP001597263"/>
    </source>
</evidence>
<dbReference type="EMBL" id="JBHTMA010000026">
    <property type="protein sequence ID" value="MFD1226413.1"/>
    <property type="molecule type" value="Genomic_DNA"/>
</dbReference>
<name>A0ABW3V001_9HYPH</name>
<dbReference type="Proteomes" id="UP001597263">
    <property type="component" value="Unassembled WGS sequence"/>
</dbReference>
<reference evidence="2" key="1">
    <citation type="journal article" date="2019" name="Int. J. Syst. Evol. Microbiol.">
        <title>The Global Catalogue of Microorganisms (GCM) 10K type strain sequencing project: providing services to taxonomists for standard genome sequencing and annotation.</title>
        <authorList>
            <consortium name="The Broad Institute Genomics Platform"/>
            <consortium name="The Broad Institute Genome Sequencing Center for Infectious Disease"/>
            <person name="Wu L."/>
            <person name="Ma J."/>
        </authorList>
    </citation>
    <scope>NUCLEOTIDE SEQUENCE [LARGE SCALE GENOMIC DNA]</scope>
    <source>
        <strain evidence="2">CCUG 49584</strain>
    </source>
</reference>
<proteinExistence type="predicted"/>
<organism evidence="1 2">
    <name type="scientific">Pseudochrobactrum kiredjianiae</name>
    <dbReference type="NCBI Taxonomy" id="386305"/>
    <lineage>
        <taxon>Bacteria</taxon>
        <taxon>Pseudomonadati</taxon>
        <taxon>Pseudomonadota</taxon>
        <taxon>Alphaproteobacteria</taxon>
        <taxon>Hyphomicrobiales</taxon>
        <taxon>Brucellaceae</taxon>
        <taxon>Pseudochrobactrum</taxon>
    </lineage>
</organism>
<comment type="caution">
    <text evidence="1">The sequence shown here is derived from an EMBL/GenBank/DDBJ whole genome shotgun (WGS) entry which is preliminary data.</text>
</comment>
<gene>
    <name evidence="1" type="ORF">ACFQ35_04465</name>
</gene>
<sequence>MIVYKKNNNALKHEVSTVSKVHTQICRATLIAANTIEADELMLFLDGQFKRGITDHKRLVDIALAKISTDARVVKNNEPTSSQK</sequence>
<dbReference type="RefSeq" id="WP_289388069.1">
    <property type="nucleotide sequence ID" value="NZ_JAUCBM010000009.1"/>
</dbReference>
<keyword evidence="2" id="KW-1185">Reference proteome</keyword>